<evidence type="ECO:0000313" key="2">
    <source>
        <dbReference type="EMBL" id="TWI07049.1"/>
    </source>
</evidence>
<dbReference type="OrthoDB" id="8256281at2"/>
<evidence type="ECO:0000313" key="3">
    <source>
        <dbReference type="Proteomes" id="UP000317176"/>
    </source>
</evidence>
<protein>
    <submittedName>
        <fullName evidence="2">Uncharacterized protein</fullName>
    </submittedName>
</protein>
<proteinExistence type="predicted"/>
<dbReference type="RefSeq" id="WP_145630782.1">
    <property type="nucleotide sequence ID" value="NZ_CP088014.1"/>
</dbReference>
<name>A0A562LHD6_9BRAD</name>
<feature type="signal peptide" evidence="1">
    <location>
        <begin position="1"/>
        <end position="27"/>
    </location>
</feature>
<feature type="chain" id="PRO_5021775226" evidence="1">
    <location>
        <begin position="28"/>
        <end position="83"/>
    </location>
</feature>
<evidence type="ECO:0000256" key="1">
    <source>
        <dbReference type="SAM" id="SignalP"/>
    </source>
</evidence>
<dbReference type="EMBL" id="VLKL01000005">
    <property type="protein sequence ID" value="TWI07049.1"/>
    <property type="molecule type" value="Genomic_DNA"/>
</dbReference>
<keyword evidence="3" id="KW-1185">Reference proteome</keyword>
<comment type="caution">
    <text evidence="2">The sequence shown here is derived from an EMBL/GenBank/DDBJ whole genome shotgun (WGS) entry which is preliminary data.</text>
</comment>
<sequence>MFRKLALGLIAAGSLAVAALAPTAASAGGFHHHHHGHHHWGPGWGVGGIYLNTGVSSCYRERLVQTRHGLRVRVVNVCAYGIY</sequence>
<dbReference type="Proteomes" id="UP000317176">
    <property type="component" value="Unassembled WGS sequence"/>
</dbReference>
<dbReference type="AlphaFoldDB" id="A0A562LHD6"/>
<accession>A0A562LHD6</accession>
<organism evidence="2 3">
    <name type="scientific">Bradyrhizobium daqingense</name>
    <dbReference type="NCBI Taxonomy" id="993502"/>
    <lineage>
        <taxon>Bacteria</taxon>
        <taxon>Pseudomonadati</taxon>
        <taxon>Pseudomonadota</taxon>
        <taxon>Alphaproteobacteria</taxon>
        <taxon>Hyphomicrobiales</taxon>
        <taxon>Nitrobacteraceae</taxon>
        <taxon>Bradyrhizobium</taxon>
    </lineage>
</organism>
<keyword evidence="1" id="KW-0732">Signal</keyword>
<gene>
    <name evidence="2" type="ORF">IQ17_02437</name>
</gene>
<reference evidence="2 3" key="1">
    <citation type="journal article" date="2015" name="Stand. Genomic Sci.">
        <title>Genomic Encyclopedia of Bacterial and Archaeal Type Strains, Phase III: the genomes of soil and plant-associated and newly described type strains.</title>
        <authorList>
            <person name="Whitman W.B."/>
            <person name="Woyke T."/>
            <person name="Klenk H.P."/>
            <person name="Zhou Y."/>
            <person name="Lilburn T.G."/>
            <person name="Beck B.J."/>
            <person name="De Vos P."/>
            <person name="Vandamme P."/>
            <person name="Eisen J.A."/>
            <person name="Garrity G."/>
            <person name="Hugenholtz P."/>
            <person name="Kyrpides N.C."/>
        </authorList>
    </citation>
    <scope>NUCLEOTIDE SEQUENCE [LARGE SCALE GENOMIC DNA]</scope>
    <source>
        <strain evidence="2 3">CGMCC 1.10947</strain>
    </source>
</reference>